<proteinExistence type="predicted"/>
<dbReference type="PROSITE" id="PS00108">
    <property type="entry name" value="PROTEIN_KINASE_ST"/>
    <property type="match status" value="1"/>
</dbReference>
<dbReference type="GO" id="GO:0004674">
    <property type="term" value="F:protein serine/threonine kinase activity"/>
    <property type="evidence" value="ECO:0007669"/>
    <property type="project" value="TreeGrafter"/>
</dbReference>
<dbReference type="SUPFAM" id="SSF56112">
    <property type="entry name" value="Protein kinase-like (PK-like)"/>
    <property type="match status" value="1"/>
</dbReference>
<organism evidence="3 4">
    <name type="scientific">Trichocladium antarcticum</name>
    <dbReference type="NCBI Taxonomy" id="1450529"/>
    <lineage>
        <taxon>Eukaryota</taxon>
        <taxon>Fungi</taxon>
        <taxon>Dikarya</taxon>
        <taxon>Ascomycota</taxon>
        <taxon>Pezizomycotina</taxon>
        <taxon>Sordariomycetes</taxon>
        <taxon>Sordariomycetidae</taxon>
        <taxon>Sordariales</taxon>
        <taxon>Chaetomiaceae</taxon>
        <taxon>Trichocladium</taxon>
    </lineage>
</organism>
<dbReference type="PROSITE" id="PS50011">
    <property type="entry name" value="PROTEIN_KINASE_DOM"/>
    <property type="match status" value="1"/>
</dbReference>
<evidence type="ECO:0000259" key="2">
    <source>
        <dbReference type="PROSITE" id="PS50011"/>
    </source>
</evidence>
<dbReference type="EMBL" id="MU853445">
    <property type="protein sequence ID" value="KAK4129993.1"/>
    <property type="molecule type" value="Genomic_DNA"/>
</dbReference>
<dbReference type="GO" id="GO:0005737">
    <property type="term" value="C:cytoplasm"/>
    <property type="evidence" value="ECO:0007669"/>
    <property type="project" value="TreeGrafter"/>
</dbReference>
<feature type="region of interest" description="Disordered" evidence="1">
    <location>
        <begin position="583"/>
        <end position="652"/>
    </location>
</feature>
<keyword evidence="3" id="KW-0418">Kinase</keyword>
<dbReference type="InterPro" id="IPR000719">
    <property type="entry name" value="Prot_kinase_dom"/>
</dbReference>
<reference evidence="3" key="2">
    <citation type="submission" date="2023-05" db="EMBL/GenBank/DDBJ databases">
        <authorList>
            <consortium name="Lawrence Berkeley National Laboratory"/>
            <person name="Steindorff A."/>
            <person name="Hensen N."/>
            <person name="Bonometti L."/>
            <person name="Westerberg I."/>
            <person name="Brannstrom I.O."/>
            <person name="Guillou S."/>
            <person name="Cros-Aarteil S."/>
            <person name="Calhoun S."/>
            <person name="Haridas S."/>
            <person name="Kuo A."/>
            <person name="Mondo S."/>
            <person name="Pangilinan J."/>
            <person name="Riley R."/>
            <person name="Labutti K."/>
            <person name="Andreopoulos B."/>
            <person name="Lipzen A."/>
            <person name="Chen C."/>
            <person name="Yanf M."/>
            <person name="Daum C."/>
            <person name="Ng V."/>
            <person name="Clum A."/>
            <person name="Ohm R."/>
            <person name="Martin F."/>
            <person name="Silar P."/>
            <person name="Natvig D."/>
            <person name="Lalanne C."/>
            <person name="Gautier V."/>
            <person name="Ament-Velasquez S.L."/>
            <person name="Kruys A."/>
            <person name="Hutchinson M.I."/>
            <person name="Powell A.J."/>
            <person name="Barry K."/>
            <person name="Miller A.N."/>
            <person name="Grigoriev I.V."/>
            <person name="Debuchy R."/>
            <person name="Gladieux P."/>
            <person name="Thoren M.H."/>
            <person name="Johannesson H."/>
        </authorList>
    </citation>
    <scope>NUCLEOTIDE SEQUENCE</scope>
    <source>
        <strain evidence="3">CBS 123565</strain>
    </source>
</reference>
<protein>
    <submittedName>
        <fullName evidence="3">Kinase-like protein</fullName>
    </submittedName>
</protein>
<dbReference type="Gene3D" id="1.10.510.10">
    <property type="entry name" value="Transferase(Phosphotransferase) domain 1"/>
    <property type="match status" value="1"/>
</dbReference>
<feature type="domain" description="Protein kinase" evidence="2">
    <location>
        <begin position="246"/>
        <end position="509"/>
    </location>
</feature>
<evidence type="ECO:0000256" key="1">
    <source>
        <dbReference type="SAM" id="MobiDB-lite"/>
    </source>
</evidence>
<accession>A0AAN6UBM0</accession>
<dbReference type="AlphaFoldDB" id="A0AAN6UBM0"/>
<comment type="caution">
    <text evidence="3">The sequence shown here is derived from an EMBL/GenBank/DDBJ whole genome shotgun (WGS) entry which is preliminary data.</text>
</comment>
<dbReference type="Pfam" id="PF00069">
    <property type="entry name" value="Pkinase"/>
    <property type="match status" value="1"/>
</dbReference>
<dbReference type="GO" id="GO:0005524">
    <property type="term" value="F:ATP binding"/>
    <property type="evidence" value="ECO:0007669"/>
    <property type="project" value="InterPro"/>
</dbReference>
<dbReference type="CDD" id="cd14014">
    <property type="entry name" value="STKc_PknB_like"/>
    <property type="match status" value="1"/>
</dbReference>
<dbReference type="InterPro" id="IPR008271">
    <property type="entry name" value="Ser/Thr_kinase_AS"/>
</dbReference>
<dbReference type="PANTHER" id="PTHR24361">
    <property type="entry name" value="MITOGEN-ACTIVATED KINASE KINASE KINASE"/>
    <property type="match status" value="1"/>
</dbReference>
<sequence>MDGPGTVFCLVPLNKYATLIVNLPANRGRACIHADDPSVKVLRIGLDQRLKSPPQLARFGRHERNDVILTSHFSRNDQCYFNFNKDTGELLLHDLSENDDTELYPLGLNKEGKVTHGDSQLWKKPRQCAVVLDPDPYRNPDDPRSHERECIFQIGSRPRAVFRLVPRRHQSNVAAFTDEKRAFAGQPDPERTVEGTLERLVTLGLESLRSGAMTSTYQSVSTTTYNPHNTRFRTLLEPEEDHVIRFTKLRPLGRGGQGDVHKVVDLYNGNHHACKVIAVKGEVPQLNIHSEKDFRAKVEMEVNLVRGLKHAHVVPYLHCQGFKSRNVEIFMPIYDGSLHDLIRQYRPQGPQMAMNMTERMLSQILDALSYVHASNPPIIHRDIKPANILYQAGQGNQGDRFLLTDFGIAKVVDTSRTVIGTWQYVAPEVILGNAEQTPKVDIYSLGVTVVECLAEPKDVAGRPLQEVYWQQWQKDLQRHLSKHAPRLASMLANDPYQRPTARGLLETFFAQPDRAPPPSAPTNVTLATLEASSSAGQANDAAVMYSAEPTAMEWTRTVATATIHRASQSTQPISAVAELAAAPYRPAQPRSGRGTSVKSSKSAEGRPRLGRQRVGSSQTGSPGVPKRTASSGTQRPRTRSMYKALESQGLEL</sequence>
<keyword evidence="3" id="KW-0808">Transferase</keyword>
<reference evidence="3" key="1">
    <citation type="journal article" date="2023" name="Mol. Phylogenet. Evol.">
        <title>Genome-scale phylogeny and comparative genomics of the fungal order Sordariales.</title>
        <authorList>
            <person name="Hensen N."/>
            <person name="Bonometti L."/>
            <person name="Westerberg I."/>
            <person name="Brannstrom I.O."/>
            <person name="Guillou S."/>
            <person name="Cros-Aarteil S."/>
            <person name="Calhoun S."/>
            <person name="Haridas S."/>
            <person name="Kuo A."/>
            <person name="Mondo S."/>
            <person name="Pangilinan J."/>
            <person name="Riley R."/>
            <person name="LaButti K."/>
            <person name="Andreopoulos B."/>
            <person name="Lipzen A."/>
            <person name="Chen C."/>
            <person name="Yan M."/>
            <person name="Daum C."/>
            <person name="Ng V."/>
            <person name="Clum A."/>
            <person name="Steindorff A."/>
            <person name="Ohm R.A."/>
            <person name="Martin F."/>
            <person name="Silar P."/>
            <person name="Natvig D.O."/>
            <person name="Lalanne C."/>
            <person name="Gautier V."/>
            <person name="Ament-Velasquez S.L."/>
            <person name="Kruys A."/>
            <person name="Hutchinson M.I."/>
            <person name="Powell A.J."/>
            <person name="Barry K."/>
            <person name="Miller A.N."/>
            <person name="Grigoriev I.V."/>
            <person name="Debuchy R."/>
            <person name="Gladieux P."/>
            <person name="Hiltunen Thoren M."/>
            <person name="Johannesson H."/>
        </authorList>
    </citation>
    <scope>NUCLEOTIDE SEQUENCE</scope>
    <source>
        <strain evidence="3">CBS 123565</strain>
    </source>
</reference>
<gene>
    <name evidence="3" type="ORF">BT67DRAFT_446103</name>
</gene>
<dbReference type="SMART" id="SM00220">
    <property type="entry name" value="S_TKc"/>
    <property type="match status" value="1"/>
</dbReference>
<dbReference type="Proteomes" id="UP001304895">
    <property type="component" value="Unassembled WGS sequence"/>
</dbReference>
<dbReference type="InterPro" id="IPR011009">
    <property type="entry name" value="Kinase-like_dom_sf"/>
</dbReference>
<name>A0AAN6UBM0_9PEZI</name>
<evidence type="ECO:0000313" key="4">
    <source>
        <dbReference type="Proteomes" id="UP001304895"/>
    </source>
</evidence>
<dbReference type="InterPro" id="IPR053235">
    <property type="entry name" value="Ser_Thr_kinase"/>
</dbReference>
<keyword evidence="4" id="KW-1185">Reference proteome</keyword>
<evidence type="ECO:0000313" key="3">
    <source>
        <dbReference type="EMBL" id="KAK4129993.1"/>
    </source>
</evidence>